<keyword evidence="3 7" id="KW-0812">Transmembrane</keyword>
<dbReference type="HOGENOM" id="CLU_008455_8_4_1"/>
<gene>
    <name evidence="9" type="ORF">KUCA_T00001550001</name>
</gene>
<dbReference type="Pfam" id="PF07690">
    <property type="entry name" value="MFS_1"/>
    <property type="match status" value="1"/>
</dbReference>
<feature type="domain" description="Major facilitator superfamily (MFS) profile" evidence="8">
    <location>
        <begin position="75"/>
        <end position="525"/>
    </location>
</feature>
<accession>W6MUF6</accession>
<keyword evidence="5 7" id="KW-0472">Membrane</keyword>
<dbReference type="Gene3D" id="1.20.1250.20">
    <property type="entry name" value="MFS general substrate transporter like domains"/>
    <property type="match status" value="1"/>
</dbReference>
<dbReference type="InterPro" id="IPR020846">
    <property type="entry name" value="MFS_dom"/>
</dbReference>
<feature type="transmembrane region" description="Helical" evidence="7">
    <location>
        <begin position="113"/>
        <end position="129"/>
    </location>
</feature>
<keyword evidence="2" id="KW-0813">Transport</keyword>
<dbReference type="GO" id="GO:0022857">
    <property type="term" value="F:transmembrane transporter activity"/>
    <property type="evidence" value="ECO:0007669"/>
    <property type="project" value="InterPro"/>
</dbReference>
<evidence type="ECO:0000256" key="3">
    <source>
        <dbReference type="ARBA" id="ARBA00022692"/>
    </source>
</evidence>
<evidence type="ECO:0000256" key="6">
    <source>
        <dbReference type="ARBA" id="ARBA00038347"/>
    </source>
</evidence>
<feature type="transmembrane region" description="Helical" evidence="7">
    <location>
        <begin position="356"/>
        <end position="374"/>
    </location>
</feature>
<dbReference type="InterPro" id="IPR036259">
    <property type="entry name" value="MFS_trans_sf"/>
</dbReference>
<feature type="transmembrane region" description="Helical" evidence="7">
    <location>
        <begin position="315"/>
        <end position="336"/>
    </location>
</feature>
<dbReference type="Gene3D" id="1.20.1720.10">
    <property type="entry name" value="Multidrug resistance protein D"/>
    <property type="match status" value="1"/>
</dbReference>
<comment type="subcellular location">
    <subcellularLocation>
        <location evidence="1">Membrane</location>
        <topology evidence="1">Multi-pass membrane protein</topology>
    </subcellularLocation>
</comment>
<dbReference type="EMBL" id="HG793126">
    <property type="protein sequence ID" value="CDK25580.1"/>
    <property type="molecule type" value="Genomic_DNA"/>
</dbReference>
<dbReference type="STRING" id="1382522.W6MUF6"/>
<evidence type="ECO:0000256" key="2">
    <source>
        <dbReference type="ARBA" id="ARBA00022448"/>
    </source>
</evidence>
<dbReference type="InterPro" id="IPR011701">
    <property type="entry name" value="MFS"/>
</dbReference>
<evidence type="ECO:0000256" key="5">
    <source>
        <dbReference type="ARBA" id="ARBA00023136"/>
    </source>
</evidence>
<feature type="transmembrane region" description="Helical" evidence="7">
    <location>
        <begin position="473"/>
        <end position="493"/>
    </location>
</feature>
<keyword evidence="10" id="KW-1185">Reference proteome</keyword>
<evidence type="ECO:0000259" key="8">
    <source>
        <dbReference type="PROSITE" id="PS50850"/>
    </source>
</evidence>
<protein>
    <recommendedName>
        <fullName evidence="8">Major facilitator superfamily (MFS) profile domain-containing protein</fullName>
    </recommendedName>
</protein>
<dbReference type="GeneID" id="34518980"/>
<dbReference type="Proteomes" id="UP000019384">
    <property type="component" value="Unassembled WGS sequence"/>
</dbReference>
<dbReference type="PANTHER" id="PTHR23502">
    <property type="entry name" value="MAJOR FACILITATOR SUPERFAMILY"/>
    <property type="match status" value="1"/>
</dbReference>
<feature type="transmembrane region" description="Helical" evidence="7">
    <location>
        <begin position="499"/>
        <end position="522"/>
    </location>
</feature>
<dbReference type="GO" id="GO:0005886">
    <property type="term" value="C:plasma membrane"/>
    <property type="evidence" value="ECO:0007669"/>
    <property type="project" value="TreeGrafter"/>
</dbReference>
<evidence type="ECO:0000256" key="4">
    <source>
        <dbReference type="ARBA" id="ARBA00022989"/>
    </source>
</evidence>
<dbReference type="RefSeq" id="XP_022457592.1">
    <property type="nucleotide sequence ID" value="XM_022603742.1"/>
</dbReference>
<feature type="transmembrane region" description="Helical" evidence="7">
    <location>
        <begin position="198"/>
        <end position="217"/>
    </location>
</feature>
<dbReference type="SUPFAM" id="SSF103473">
    <property type="entry name" value="MFS general substrate transporter"/>
    <property type="match status" value="1"/>
</dbReference>
<dbReference type="PROSITE" id="PS50850">
    <property type="entry name" value="MFS"/>
    <property type="match status" value="1"/>
</dbReference>
<comment type="similarity">
    <text evidence="6">Belongs to the major facilitator superfamily. CAR1 family.</text>
</comment>
<reference evidence="9" key="2">
    <citation type="submission" date="2014-02" db="EMBL/GenBank/DDBJ databases">
        <title>Complete DNA sequence of /Kuraishia capsulata/ illustrates novel genomic features among budding yeasts (/Saccharomycotina/).</title>
        <authorList>
            <person name="Morales L."/>
            <person name="Noel B."/>
            <person name="Porcel B."/>
            <person name="Marcet-Houben M."/>
            <person name="Hullo M-F."/>
            <person name="Sacerdot C."/>
            <person name="Tekaia F."/>
            <person name="Leh-Louis V."/>
            <person name="Despons L."/>
            <person name="Khanna V."/>
            <person name="Aury J-M."/>
            <person name="Barbe V."/>
            <person name="Couloux A."/>
            <person name="Labadie K."/>
            <person name="Pelletier E."/>
            <person name="Souciet J-L."/>
            <person name="Boekhout T."/>
            <person name="Gabaldon T."/>
            <person name="Wincker P."/>
            <person name="Dujon B."/>
        </authorList>
    </citation>
    <scope>NUCLEOTIDE SEQUENCE</scope>
    <source>
        <strain evidence="9">CBS 1993</strain>
    </source>
</reference>
<feature type="transmembrane region" description="Helical" evidence="7">
    <location>
        <begin position="141"/>
        <end position="158"/>
    </location>
</feature>
<sequence>MEEFELDTAVHLSASLSPIELKQATLKMNGNSDEDERQRGGEEIQQKEKTLEESLNDINEGPPYSIYSSFEKYLIILASSCVAFFSTISSPIYLPILPLLEKQFNSSEEGMNISVVVYSVFQGIAPTLFSNLSDQYGRRPVILACLVIYILSNVGLALNNSYAGLLLLRCLQALGIASTVSIVSGVVSDLTTKRERGLYMGTYTSFSNLGQTFGALIGGAIEVSFNWRAIFWVLAIASGTVGILFFLGVPETNRSMVGNGSSLPQRFRIISRPPILTLPTFRRRRIRPGEQNPTLEKKKKFDLLSPIKTLANAEVALILTPSSVSYSLWLMMLTTLSVSIQKTYGWTSALKVGLTYIPAGVGGMASSILFGKLLDYNYKRVYKKFLKENEALDQPRDQAEFDVLQTRIPVFFGPVILTIVGTLLFGWSIDNEINVACVIVGSCLLSAGAMPFVTVSTTILVDMYPNKSSAAVACLNLTRCLTAAVGLAVLSLMNHSMTIGGTYTFLAGLTLISSSSLLFLYVKRDFFHERRMRRIEEHRSG</sequence>
<evidence type="ECO:0000256" key="7">
    <source>
        <dbReference type="SAM" id="Phobius"/>
    </source>
</evidence>
<proteinExistence type="inferred from homology"/>
<organism evidence="9 10">
    <name type="scientific">Kuraishia capsulata CBS 1993</name>
    <dbReference type="NCBI Taxonomy" id="1382522"/>
    <lineage>
        <taxon>Eukaryota</taxon>
        <taxon>Fungi</taxon>
        <taxon>Dikarya</taxon>
        <taxon>Ascomycota</taxon>
        <taxon>Saccharomycotina</taxon>
        <taxon>Pichiomycetes</taxon>
        <taxon>Pichiales</taxon>
        <taxon>Pichiaceae</taxon>
        <taxon>Kuraishia</taxon>
    </lineage>
</organism>
<evidence type="ECO:0000313" key="10">
    <source>
        <dbReference type="Proteomes" id="UP000019384"/>
    </source>
</evidence>
<feature type="transmembrane region" description="Helical" evidence="7">
    <location>
        <begin position="433"/>
        <end position="461"/>
    </location>
</feature>
<reference evidence="9" key="1">
    <citation type="submission" date="2013-12" db="EMBL/GenBank/DDBJ databases">
        <authorList>
            <person name="Genoscope - CEA"/>
        </authorList>
    </citation>
    <scope>NUCLEOTIDE SEQUENCE</scope>
    <source>
        <strain evidence="9">CBS 1993</strain>
    </source>
</reference>
<feature type="transmembrane region" description="Helical" evidence="7">
    <location>
        <begin position="164"/>
        <end position="186"/>
    </location>
</feature>
<feature type="transmembrane region" description="Helical" evidence="7">
    <location>
        <begin position="73"/>
        <end position="93"/>
    </location>
</feature>
<evidence type="ECO:0000313" key="9">
    <source>
        <dbReference type="EMBL" id="CDK25580.1"/>
    </source>
</evidence>
<dbReference type="AlphaFoldDB" id="W6MUF6"/>
<dbReference type="PANTHER" id="PTHR23502:SF51">
    <property type="entry name" value="QUINIDINE RESISTANCE PROTEIN 1-RELATED"/>
    <property type="match status" value="1"/>
</dbReference>
<evidence type="ECO:0000256" key="1">
    <source>
        <dbReference type="ARBA" id="ARBA00004141"/>
    </source>
</evidence>
<name>W6MUF6_9ASCO</name>
<feature type="transmembrane region" description="Helical" evidence="7">
    <location>
        <begin position="229"/>
        <end position="249"/>
    </location>
</feature>
<feature type="transmembrane region" description="Helical" evidence="7">
    <location>
        <begin position="408"/>
        <end position="427"/>
    </location>
</feature>
<dbReference type="OrthoDB" id="440553at2759"/>
<keyword evidence="4 7" id="KW-1133">Transmembrane helix</keyword>